<accession>A0A9X1PGE1</accession>
<evidence type="ECO:0000313" key="1">
    <source>
        <dbReference type="EMBL" id="MCF0060722.1"/>
    </source>
</evidence>
<comment type="caution">
    <text evidence="1">The sequence shown here is derived from an EMBL/GenBank/DDBJ whole genome shotgun (WGS) entry which is preliminary data.</text>
</comment>
<proteinExistence type="predicted"/>
<gene>
    <name evidence="1" type="ORF">LXM26_04410</name>
</gene>
<dbReference type="AlphaFoldDB" id="A0A9X1PGE1"/>
<dbReference type="Proteomes" id="UP001139000">
    <property type="component" value="Unassembled WGS sequence"/>
</dbReference>
<reference evidence="1" key="1">
    <citation type="submission" date="2021-12" db="EMBL/GenBank/DDBJ databases">
        <title>Novel species in genus Dyadobacter.</title>
        <authorList>
            <person name="Ma C."/>
        </authorList>
    </citation>
    <scope>NUCLEOTIDE SEQUENCE</scope>
    <source>
        <strain evidence="1">LJ419</strain>
    </source>
</reference>
<protein>
    <submittedName>
        <fullName evidence="1">Uncharacterized protein</fullName>
    </submittedName>
</protein>
<name>A0A9X1PGE1_9BACT</name>
<keyword evidence="2" id="KW-1185">Reference proteome</keyword>
<sequence>MIEREIKKIDTDKVYDGLTLRDQLGLPYQNWFWDKCLFNKDQTIDGGDCSGGEKNYNKPIAGPEERLSDLSSKIASQLKSFI</sequence>
<dbReference type="RefSeq" id="WP_234653653.1">
    <property type="nucleotide sequence ID" value="NZ_CP094997.1"/>
</dbReference>
<organism evidence="1 2">
    <name type="scientific">Dyadobacter chenwenxiniae</name>
    <dbReference type="NCBI Taxonomy" id="2906456"/>
    <lineage>
        <taxon>Bacteria</taxon>
        <taxon>Pseudomonadati</taxon>
        <taxon>Bacteroidota</taxon>
        <taxon>Cytophagia</taxon>
        <taxon>Cytophagales</taxon>
        <taxon>Spirosomataceae</taxon>
        <taxon>Dyadobacter</taxon>
    </lineage>
</organism>
<dbReference type="EMBL" id="JAJTTC010000001">
    <property type="protein sequence ID" value="MCF0060722.1"/>
    <property type="molecule type" value="Genomic_DNA"/>
</dbReference>
<evidence type="ECO:0000313" key="2">
    <source>
        <dbReference type="Proteomes" id="UP001139000"/>
    </source>
</evidence>